<dbReference type="NCBIfam" id="NF008036">
    <property type="entry name" value="PRK10768.1"/>
    <property type="match status" value="1"/>
</dbReference>
<evidence type="ECO:0000256" key="2">
    <source>
        <dbReference type="ARBA" id="ARBA00023295"/>
    </source>
</evidence>
<dbReference type="GO" id="GO:0045437">
    <property type="term" value="F:uridine nucleosidase activity"/>
    <property type="evidence" value="ECO:0007669"/>
    <property type="project" value="UniProtKB-ARBA"/>
</dbReference>
<sequence>MRKIIIDTDPGIDDAVAIALAVRSSKLDVKLITTIAGNVDVDKTTNNALKLMEFFNSDIPVAKGFAKPLLKKLENAADIHGETGMAGYDFPEPSKKILPIHAVEALRETILKSSEKITLVPIAALTNIAVLLSMYPEVKDNIDEIVMMGGSLSGGNTNTMAEFNIYVDPHAASIVFQSGVKINMVGLDVTRQAVLHHENSLKIKETGKVGEMFYSMFQHYRGGSLKNGLRVHDACAIAFLLKPDLFETKECYVEVVTEGVGAGALVADGAIKKNADKKPNINVCTQVNSAEFENWIVNEFRK</sequence>
<evidence type="ECO:0000313" key="5">
    <source>
        <dbReference type="Proteomes" id="UP000000332"/>
    </source>
</evidence>
<reference evidence="4 5" key="1">
    <citation type="journal article" date="2010" name="PLoS ONE">
        <title>The complete genome sequence of the pathogenic intestinal spirochete Brachyspira pilosicoli and comparison with other Brachyspira genomes.</title>
        <authorList>
            <person name="Wanchanthuek P."/>
            <person name="Bellgard M.I."/>
            <person name="La T."/>
            <person name="Ryan K."/>
            <person name="Moolhuijzen P."/>
            <person name="Chapman B."/>
            <person name="Black M."/>
            <person name="Schibeci D."/>
            <person name="Hunter A."/>
            <person name="Barrero R."/>
            <person name="Phillips N.D."/>
            <person name="Hampson D.J."/>
        </authorList>
    </citation>
    <scope>NUCLEOTIDE SEQUENCE [LARGE SCALE GENOMIC DNA]</scope>
    <source>
        <strain evidence="5">ATCC BAA-1826 / 95/1000</strain>
    </source>
</reference>
<dbReference type="PANTHER" id="PTHR12304:SF15">
    <property type="entry name" value="NON-SPECIFIC RIBONUCLEOSIDE HYDROLASE RIHC"/>
    <property type="match status" value="1"/>
</dbReference>
<dbReference type="SUPFAM" id="SSF53590">
    <property type="entry name" value="Nucleoside hydrolase"/>
    <property type="match status" value="1"/>
</dbReference>
<evidence type="ECO:0000256" key="1">
    <source>
        <dbReference type="ARBA" id="ARBA00022801"/>
    </source>
</evidence>
<dbReference type="STRING" id="759914.BP951000_1583"/>
<gene>
    <name evidence="4" type="ordered locus">BP951000_1583</name>
</gene>
<dbReference type="PANTHER" id="PTHR12304">
    <property type="entry name" value="INOSINE-URIDINE PREFERRING NUCLEOSIDE HYDROLASE"/>
    <property type="match status" value="1"/>
</dbReference>
<dbReference type="EMBL" id="CP002025">
    <property type="protein sequence ID" value="ADK31564.1"/>
    <property type="molecule type" value="Genomic_DNA"/>
</dbReference>
<dbReference type="eggNOG" id="COG1957">
    <property type="taxonomic scope" value="Bacteria"/>
</dbReference>
<evidence type="ECO:0000259" key="3">
    <source>
        <dbReference type="Pfam" id="PF01156"/>
    </source>
</evidence>
<protein>
    <submittedName>
        <fullName evidence="4">Inosine-uridine preferring nucleoside hydrolase-domain protein</fullName>
    </submittedName>
</protein>
<dbReference type="AlphaFoldDB" id="D8IEJ1"/>
<proteinExistence type="predicted"/>
<dbReference type="Gene3D" id="3.90.245.10">
    <property type="entry name" value="Ribonucleoside hydrolase-like"/>
    <property type="match status" value="1"/>
</dbReference>
<dbReference type="RefSeq" id="WP_013244513.1">
    <property type="nucleotide sequence ID" value="NC_014330.1"/>
</dbReference>
<dbReference type="GO" id="GO:0008477">
    <property type="term" value="F:purine nucleosidase activity"/>
    <property type="evidence" value="ECO:0007669"/>
    <property type="project" value="TreeGrafter"/>
</dbReference>
<dbReference type="KEGG" id="bpo:BP951000_1583"/>
<keyword evidence="1 4" id="KW-0378">Hydrolase</keyword>
<dbReference type="InParanoid" id="D8IEJ1"/>
<feature type="domain" description="Inosine/uridine-preferring nucleoside hydrolase" evidence="3">
    <location>
        <begin position="4"/>
        <end position="293"/>
    </location>
</feature>
<dbReference type="Proteomes" id="UP000000332">
    <property type="component" value="Chromosome"/>
</dbReference>
<dbReference type="GO" id="GO:0006152">
    <property type="term" value="P:purine nucleoside catabolic process"/>
    <property type="evidence" value="ECO:0007669"/>
    <property type="project" value="TreeGrafter"/>
</dbReference>
<name>D8IEJ1_BRAP9</name>
<dbReference type="InterPro" id="IPR001910">
    <property type="entry name" value="Inosine/uridine_hydrolase_dom"/>
</dbReference>
<evidence type="ECO:0000313" key="4">
    <source>
        <dbReference type="EMBL" id="ADK31564.1"/>
    </source>
</evidence>
<dbReference type="PROSITE" id="PS01247">
    <property type="entry name" value="IUNH"/>
    <property type="match status" value="1"/>
</dbReference>
<dbReference type="InterPro" id="IPR015910">
    <property type="entry name" value="I/U_nuclsd_hydro_CS"/>
</dbReference>
<dbReference type="GeneID" id="56440144"/>
<dbReference type="GO" id="GO:0005829">
    <property type="term" value="C:cytosol"/>
    <property type="evidence" value="ECO:0007669"/>
    <property type="project" value="TreeGrafter"/>
</dbReference>
<keyword evidence="5" id="KW-1185">Reference proteome</keyword>
<dbReference type="InterPro" id="IPR036452">
    <property type="entry name" value="Ribo_hydro-like"/>
</dbReference>
<dbReference type="InterPro" id="IPR023186">
    <property type="entry name" value="IUNH"/>
</dbReference>
<dbReference type="Pfam" id="PF01156">
    <property type="entry name" value="IU_nuc_hydro"/>
    <property type="match status" value="1"/>
</dbReference>
<keyword evidence="2" id="KW-0326">Glycosidase</keyword>
<organism evidence="4 5">
    <name type="scientific">Brachyspira pilosicoli (strain ATCC BAA-1826 / 95/1000)</name>
    <dbReference type="NCBI Taxonomy" id="759914"/>
    <lineage>
        <taxon>Bacteria</taxon>
        <taxon>Pseudomonadati</taxon>
        <taxon>Spirochaetota</taxon>
        <taxon>Spirochaetia</taxon>
        <taxon>Brachyspirales</taxon>
        <taxon>Brachyspiraceae</taxon>
        <taxon>Brachyspira</taxon>
    </lineage>
</organism>
<dbReference type="HOGENOM" id="CLU_036838_2_2_12"/>
<accession>D8IEJ1</accession>
<dbReference type="CDD" id="cd02651">
    <property type="entry name" value="nuc_hydro_IU_UC_XIUA"/>
    <property type="match status" value="1"/>
</dbReference>